<evidence type="ECO:0000256" key="1">
    <source>
        <dbReference type="SAM" id="SignalP"/>
    </source>
</evidence>
<dbReference type="Proteomes" id="UP000003163">
    <property type="component" value="Unassembled WGS sequence"/>
</dbReference>
<comment type="caution">
    <text evidence="2">The sequence shown here is derived from an EMBL/GenBank/DDBJ whole genome shotgun (WGS) entry which is preliminary data.</text>
</comment>
<keyword evidence="1" id="KW-0732">Signal</keyword>
<dbReference type="VEuPathDB" id="MicrosporidiaDB:EDEG_03407"/>
<organism evidence="2 3">
    <name type="scientific">Edhazardia aedis (strain USNM 41457)</name>
    <name type="common">Microsporidian parasite</name>
    <dbReference type="NCBI Taxonomy" id="1003232"/>
    <lineage>
        <taxon>Eukaryota</taxon>
        <taxon>Fungi</taxon>
        <taxon>Fungi incertae sedis</taxon>
        <taxon>Microsporidia</taxon>
        <taxon>Edhazardia</taxon>
    </lineage>
</organism>
<protein>
    <submittedName>
        <fullName evidence="2">Uncharacterized protein</fullName>
    </submittedName>
</protein>
<feature type="signal peptide" evidence="1">
    <location>
        <begin position="1"/>
        <end position="17"/>
    </location>
</feature>
<name>J9D2W7_EDHAE</name>
<reference evidence="3" key="2">
    <citation type="submission" date="2015-07" db="EMBL/GenBank/DDBJ databases">
        <title>Contrasting host-pathogen interactions and genome evolution in two generalist and specialist microsporidian pathogens of mosquitoes.</title>
        <authorList>
            <consortium name="The Broad Institute Genomics Platform"/>
            <consortium name="The Broad Institute Genome Sequencing Center for Infectious Disease"/>
            <person name="Cuomo C.A."/>
            <person name="Sanscrainte N.D."/>
            <person name="Goldberg J.M."/>
            <person name="Heiman D."/>
            <person name="Young S."/>
            <person name="Zeng Q."/>
            <person name="Becnel J.J."/>
            <person name="Birren B.W."/>
        </authorList>
    </citation>
    <scope>NUCLEOTIDE SEQUENCE [LARGE SCALE GENOMIC DNA]</scope>
    <source>
        <strain evidence="3">USNM 41457</strain>
    </source>
</reference>
<feature type="chain" id="PRO_5003822918" evidence="1">
    <location>
        <begin position="18"/>
        <end position="300"/>
    </location>
</feature>
<dbReference type="AlphaFoldDB" id="J9D2W7"/>
<keyword evidence="3" id="KW-1185">Reference proteome</keyword>
<evidence type="ECO:0000313" key="2">
    <source>
        <dbReference type="EMBL" id="EJW02151.1"/>
    </source>
</evidence>
<dbReference type="HOGENOM" id="CLU_927579_0_0_1"/>
<accession>J9D2W7</accession>
<sequence length="300" mass="35887">MHLFLFTLFLKFQIDITKNICLFDINPSIDYLIKHFNYSNTIYYHKLHTFKLELAKKEMHICEQLLISIFSDIFLGEESIIDEIMQKYNVLYIDIAMRMKIYRVLYKVVFQKNEKSYNKLEDILQMNYLKFSKFLHTLQLNNLTKKEQLNKEINEFCGFMENTLIFTNHRNYLLCLQSYKKTVKNIFKSTIEDTKSGFIKFLRNKNRILYNENDLHFDSDGLGFGKKDNEMSNNAFENLEKNVLDLIFQQTVYEKKVWEDIVENNNKVLEKITKFKRESVSYIFSAIVILNHSSPNAILP</sequence>
<dbReference type="EMBL" id="AFBI03000087">
    <property type="protein sequence ID" value="EJW02151.1"/>
    <property type="molecule type" value="Genomic_DNA"/>
</dbReference>
<gene>
    <name evidence="2" type="ORF">EDEG_03407</name>
</gene>
<dbReference type="InParanoid" id="J9D2W7"/>
<evidence type="ECO:0000313" key="3">
    <source>
        <dbReference type="Proteomes" id="UP000003163"/>
    </source>
</evidence>
<proteinExistence type="predicted"/>
<reference evidence="2 3" key="1">
    <citation type="submission" date="2011-08" db="EMBL/GenBank/DDBJ databases">
        <authorList>
            <person name="Liu Z.J."/>
            <person name="Shi F.L."/>
            <person name="Lu J.Q."/>
            <person name="Li M."/>
            <person name="Wang Z.L."/>
        </authorList>
    </citation>
    <scope>NUCLEOTIDE SEQUENCE [LARGE SCALE GENOMIC DNA]</scope>
    <source>
        <strain evidence="2 3">USNM 41457</strain>
    </source>
</reference>